<organism evidence="2 3">
    <name type="scientific">Cytobacillus praedii</name>
    <dbReference type="NCBI Taxonomy" id="1742358"/>
    <lineage>
        <taxon>Bacteria</taxon>
        <taxon>Bacillati</taxon>
        <taxon>Bacillota</taxon>
        <taxon>Bacilli</taxon>
        <taxon>Bacillales</taxon>
        <taxon>Bacillaceae</taxon>
        <taxon>Cytobacillus</taxon>
    </lineage>
</organism>
<feature type="transmembrane region" description="Helical" evidence="1">
    <location>
        <begin position="6"/>
        <end position="24"/>
    </location>
</feature>
<dbReference type="Pfam" id="PF14074">
    <property type="entry name" value="DUF4257"/>
    <property type="match status" value="1"/>
</dbReference>
<dbReference type="Proteomes" id="UP000293846">
    <property type="component" value="Unassembled WGS sequence"/>
</dbReference>
<keyword evidence="3" id="KW-1185">Reference proteome</keyword>
<keyword evidence="1" id="KW-1133">Transmembrane helix</keyword>
<sequence>MLLNIIFAVLIGGLVGVAGHLSKEGKLVVPRKTKRFIYLGFWEEVILGALGAVFLVVYTDPDSTLKVILLSIIAGFGGEALLKGLELLKIRQKDNR</sequence>
<keyword evidence="1" id="KW-0812">Transmembrane</keyword>
<name>A0A4R1APB1_9BACI</name>
<gene>
    <name evidence="2" type="ORF">E0Y62_23250</name>
</gene>
<dbReference type="InterPro" id="IPR025353">
    <property type="entry name" value="DUF4257"/>
</dbReference>
<dbReference type="EMBL" id="SJTH01000056">
    <property type="protein sequence ID" value="TCJ01609.1"/>
    <property type="molecule type" value="Genomic_DNA"/>
</dbReference>
<keyword evidence="1" id="KW-0472">Membrane</keyword>
<evidence type="ECO:0000313" key="3">
    <source>
        <dbReference type="Proteomes" id="UP000293846"/>
    </source>
</evidence>
<comment type="caution">
    <text evidence="2">The sequence shown here is derived from an EMBL/GenBank/DDBJ whole genome shotgun (WGS) entry which is preliminary data.</text>
</comment>
<dbReference type="OrthoDB" id="2898699at2"/>
<evidence type="ECO:0000256" key="1">
    <source>
        <dbReference type="SAM" id="Phobius"/>
    </source>
</evidence>
<dbReference type="AlphaFoldDB" id="A0A4R1APB1"/>
<proteinExistence type="predicted"/>
<feature type="transmembrane region" description="Helical" evidence="1">
    <location>
        <begin position="36"/>
        <end position="58"/>
    </location>
</feature>
<protein>
    <submittedName>
        <fullName evidence="2">DUF4257 domain-containing protein</fullName>
    </submittedName>
</protein>
<dbReference type="RefSeq" id="WP_057763303.1">
    <property type="nucleotide sequence ID" value="NZ_CP183326.1"/>
</dbReference>
<evidence type="ECO:0000313" key="2">
    <source>
        <dbReference type="EMBL" id="TCJ01609.1"/>
    </source>
</evidence>
<accession>A0A4R1APB1</accession>
<reference evidence="2 3" key="1">
    <citation type="submission" date="2019-03" db="EMBL/GenBank/DDBJ databases">
        <authorList>
            <person name="Jensen L."/>
            <person name="Storgaard J."/>
            <person name="Sulaj E."/>
            <person name="Schramm A."/>
            <person name="Marshall I.P.G."/>
        </authorList>
    </citation>
    <scope>NUCLEOTIDE SEQUENCE [LARGE SCALE GENOMIC DNA]</scope>
    <source>
        <strain evidence="2 3">2017H2G3</strain>
    </source>
</reference>
<feature type="transmembrane region" description="Helical" evidence="1">
    <location>
        <begin position="64"/>
        <end position="82"/>
    </location>
</feature>